<protein>
    <submittedName>
        <fullName evidence="1">Uncharacterized protein</fullName>
    </submittedName>
</protein>
<dbReference type="RefSeq" id="XP_025403705.1">
    <property type="nucleotide sequence ID" value="XM_025548819.1"/>
</dbReference>
<proteinExistence type="predicted"/>
<organism evidence="1 2">
    <name type="scientific">Aspergillus heteromorphus CBS 117.55</name>
    <dbReference type="NCBI Taxonomy" id="1448321"/>
    <lineage>
        <taxon>Eukaryota</taxon>
        <taxon>Fungi</taxon>
        <taxon>Dikarya</taxon>
        <taxon>Ascomycota</taxon>
        <taxon>Pezizomycotina</taxon>
        <taxon>Eurotiomycetes</taxon>
        <taxon>Eurotiomycetidae</taxon>
        <taxon>Eurotiales</taxon>
        <taxon>Aspergillaceae</taxon>
        <taxon>Aspergillus</taxon>
        <taxon>Aspergillus subgen. Circumdati</taxon>
    </lineage>
</organism>
<accession>A0A317X0Z0</accession>
<dbReference type="AlphaFoldDB" id="A0A317X0Z0"/>
<keyword evidence="2" id="KW-1185">Reference proteome</keyword>
<name>A0A317X0Z0_9EURO</name>
<dbReference type="EMBL" id="MSFL01000002">
    <property type="protein sequence ID" value="PWY91262.1"/>
    <property type="molecule type" value="Genomic_DNA"/>
</dbReference>
<dbReference type="VEuPathDB" id="FungiDB:BO70DRAFT_89278"/>
<dbReference type="GeneID" id="37071056"/>
<comment type="caution">
    <text evidence="1">The sequence shown here is derived from an EMBL/GenBank/DDBJ whole genome shotgun (WGS) entry which is preliminary data.</text>
</comment>
<dbReference type="Proteomes" id="UP000247233">
    <property type="component" value="Unassembled WGS sequence"/>
</dbReference>
<reference evidence="1 2" key="1">
    <citation type="submission" date="2016-12" db="EMBL/GenBank/DDBJ databases">
        <title>The genomes of Aspergillus section Nigri reveals drivers in fungal speciation.</title>
        <authorList>
            <consortium name="DOE Joint Genome Institute"/>
            <person name="Vesth T.C."/>
            <person name="Nybo J."/>
            <person name="Theobald S."/>
            <person name="Brandl J."/>
            <person name="Frisvad J.C."/>
            <person name="Nielsen K.F."/>
            <person name="Lyhne E.K."/>
            <person name="Kogle M.E."/>
            <person name="Kuo A."/>
            <person name="Riley R."/>
            <person name="Clum A."/>
            <person name="Nolan M."/>
            <person name="Lipzen A."/>
            <person name="Salamov A."/>
            <person name="Henrissat B."/>
            <person name="Wiebenga A."/>
            <person name="De Vries R.P."/>
            <person name="Grigoriev I.V."/>
            <person name="Mortensen U.H."/>
            <person name="Andersen M.R."/>
            <person name="Baker S.E."/>
        </authorList>
    </citation>
    <scope>NUCLEOTIDE SEQUENCE [LARGE SCALE GENOMIC DNA]</scope>
    <source>
        <strain evidence="1 2">CBS 117.55</strain>
    </source>
</reference>
<evidence type="ECO:0000313" key="2">
    <source>
        <dbReference type="Proteomes" id="UP000247233"/>
    </source>
</evidence>
<sequence length="78" mass="8611">MVITHHTTETSPSIYSVYPTNTHYPPPSRRTLITSHRHWLNSAGGWSLGAGMSLGRALKMKSAVGILHLHRHAGGWAR</sequence>
<evidence type="ECO:0000313" key="1">
    <source>
        <dbReference type="EMBL" id="PWY91262.1"/>
    </source>
</evidence>
<gene>
    <name evidence="1" type="ORF">BO70DRAFT_89278</name>
</gene>